<reference evidence="1" key="2">
    <citation type="submission" date="2025-09" db="UniProtKB">
        <authorList>
            <consortium name="EnsemblPlants"/>
        </authorList>
    </citation>
    <scope>IDENTIFICATION</scope>
</reference>
<accession>A0ACD5WUE8</accession>
<reference evidence="1" key="1">
    <citation type="submission" date="2021-05" db="EMBL/GenBank/DDBJ databases">
        <authorList>
            <person name="Scholz U."/>
            <person name="Mascher M."/>
            <person name="Fiebig A."/>
        </authorList>
    </citation>
    <scope>NUCLEOTIDE SEQUENCE [LARGE SCALE GENOMIC DNA]</scope>
</reference>
<name>A0ACD5WUE8_AVESA</name>
<dbReference type="EnsemblPlants" id="AVESA.00010b.r2.4CG1298400.1">
    <property type="protein sequence ID" value="AVESA.00010b.r2.4CG1298400.1.CDS"/>
    <property type="gene ID" value="AVESA.00010b.r2.4CG1298400"/>
</dbReference>
<proteinExistence type="predicted"/>
<protein>
    <submittedName>
        <fullName evidence="1">Uncharacterized protein</fullName>
    </submittedName>
</protein>
<sequence>MEKIMEPVGKLQRQRASVPAFGEWDEMKAAGVLPDYSLDFTKIRAARMQRKSQPSVWSSVSSAPEVVGGDDNDERNHVKQQPEHGDDNDRRRRHHRRQHSDGTDLRRPLRPYRATEAPKGRSKVKDYLFGCAGGW</sequence>
<keyword evidence="2" id="KW-1185">Reference proteome</keyword>
<evidence type="ECO:0000313" key="2">
    <source>
        <dbReference type="Proteomes" id="UP001732700"/>
    </source>
</evidence>
<dbReference type="Proteomes" id="UP001732700">
    <property type="component" value="Chromosome 4C"/>
</dbReference>
<organism evidence="1 2">
    <name type="scientific">Avena sativa</name>
    <name type="common">Oat</name>
    <dbReference type="NCBI Taxonomy" id="4498"/>
    <lineage>
        <taxon>Eukaryota</taxon>
        <taxon>Viridiplantae</taxon>
        <taxon>Streptophyta</taxon>
        <taxon>Embryophyta</taxon>
        <taxon>Tracheophyta</taxon>
        <taxon>Spermatophyta</taxon>
        <taxon>Magnoliopsida</taxon>
        <taxon>Liliopsida</taxon>
        <taxon>Poales</taxon>
        <taxon>Poaceae</taxon>
        <taxon>BOP clade</taxon>
        <taxon>Pooideae</taxon>
        <taxon>Poodae</taxon>
        <taxon>Poeae</taxon>
        <taxon>Poeae Chloroplast Group 1 (Aveneae type)</taxon>
        <taxon>Aveninae</taxon>
        <taxon>Avena</taxon>
    </lineage>
</organism>
<evidence type="ECO:0000313" key="1">
    <source>
        <dbReference type="EnsemblPlants" id="AVESA.00010b.r2.4CG1298400.1.CDS"/>
    </source>
</evidence>